<feature type="compositionally biased region" description="Polar residues" evidence="1">
    <location>
        <begin position="352"/>
        <end position="370"/>
    </location>
</feature>
<comment type="caution">
    <text evidence="2">The sequence shown here is derived from an EMBL/GenBank/DDBJ whole genome shotgun (WGS) entry which is preliminary data.</text>
</comment>
<name>A0A9P4S5I8_9PEZI</name>
<dbReference type="PANTHER" id="PTHR28186">
    <property type="entry name" value="MEIOTICALLY UP-REGULATED GENE 9 PROTEIN"/>
    <property type="match status" value="1"/>
</dbReference>
<feature type="compositionally biased region" description="Basic residues" evidence="1">
    <location>
        <begin position="377"/>
        <end position="386"/>
    </location>
</feature>
<reference evidence="2" key="1">
    <citation type="journal article" date="2020" name="Stud. Mycol.">
        <title>101 Dothideomycetes genomes: a test case for predicting lifestyles and emergence of pathogens.</title>
        <authorList>
            <person name="Haridas S."/>
            <person name="Albert R."/>
            <person name="Binder M."/>
            <person name="Bloem J."/>
            <person name="Labutti K."/>
            <person name="Salamov A."/>
            <person name="Andreopoulos B."/>
            <person name="Baker S."/>
            <person name="Barry K."/>
            <person name="Bills G."/>
            <person name="Bluhm B."/>
            <person name="Cannon C."/>
            <person name="Castanera R."/>
            <person name="Culley D."/>
            <person name="Daum C."/>
            <person name="Ezra D."/>
            <person name="Gonzalez J."/>
            <person name="Henrissat B."/>
            <person name="Kuo A."/>
            <person name="Liang C."/>
            <person name="Lipzen A."/>
            <person name="Lutzoni F."/>
            <person name="Magnuson J."/>
            <person name="Mondo S."/>
            <person name="Nolan M."/>
            <person name="Ohm R."/>
            <person name="Pangilinan J."/>
            <person name="Park H.-J."/>
            <person name="Ramirez L."/>
            <person name="Alfaro M."/>
            <person name="Sun H."/>
            <person name="Tritt A."/>
            <person name="Yoshinaga Y."/>
            <person name="Zwiers L.-H."/>
            <person name="Turgeon B."/>
            <person name="Goodwin S."/>
            <person name="Spatafora J."/>
            <person name="Crous P."/>
            <person name="Grigoriev I."/>
        </authorList>
    </citation>
    <scope>NUCLEOTIDE SEQUENCE</scope>
    <source>
        <strain evidence="2">CBS 101060</strain>
    </source>
</reference>
<dbReference type="Pfam" id="PF10295">
    <property type="entry name" value="DUF2406"/>
    <property type="match status" value="1"/>
</dbReference>
<gene>
    <name evidence="2" type="ORF">M501DRAFT_996578</name>
</gene>
<feature type="compositionally biased region" description="Polar residues" evidence="1">
    <location>
        <begin position="215"/>
        <end position="230"/>
    </location>
</feature>
<keyword evidence="3" id="KW-1185">Reference proteome</keyword>
<evidence type="ECO:0000256" key="1">
    <source>
        <dbReference type="SAM" id="MobiDB-lite"/>
    </source>
</evidence>
<accession>A0A9P4S5I8</accession>
<feature type="region of interest" description="Disordered" evidence="1">
    <location>
        <begin position="120"/>
        <end position="386"/>
    </location>
</feature>
<feature type="compositionally biased region" description="Low complexity" evidence="1">
    <location>
        <begin position="315"/>
        <end position="330"/>
    </location>
</feature>
<feature type="region of interest" description="Disordered" evidence="1">
    <location>
        <begin position="1"/>
        <end position="59"/>
    </location>
</feature>
<protein>
    <recommendedName>
        <fullName evidence="4">DUF2406 domain-containing protein</fullName>
    </recommendedName>
</protein>
<sequence length="386" mass="42123">MERPEHRPRSKSGFSFKSEKSNSSKSPKEHLTESPKEKRRTHFSNTTKANPNAAMNEAQPVAAALEASTLGSLRECQHTDAHGNLITEPDLSNPTRPRWERPLDTIRSFERAIDGEYKRKSMMMRSESSPDVPTGFTSRRSSYYAGNDHGSRASQLGYYGAGSRTPGPRDSHGDPFGPPLAGPSRNRFTQRLQPELMASRYPQPPQQPQQLQQPYESNGYQQSRDTVNTGESGGSHSEPWGNSTDPSSENSSIDRVNPAPKPGLGEQYGFTGFGGAPNFGGIQFNQPIMEEYGNQDGGAYPTQSMHPGFGGGSGPFQQQQYSSPPFAPAATMGPPRVPPKAPIRLGGGSPQPLGNSSGNQGSQRPPLQTASSEKRKSWFKRRFSKD</sequence>
<dbReference type="EMBL" id="MU006103">
    <property type="protein sequence ID" value="KAF2836404.1"/>
    <property type="molecule type" value="Genomic_DNA"/>
</dbReference>
<dbReference type="PANTHER" id="PTHR28186:SF1">
    <property type="entry name" value="MEIOTICALLY UP-REGULATED GENE 9 PROTEIN"/>
    <property type="match status" value="1"/>
</dbReference>
<evidence type="ECO:0000313" key="2">
    <source>
        <dbReference type="EMBL" id="KAF2836404.1"/>
    </source>
</evidence>
<dbReference type="InterPro" id="IPR018809">
    <property type="entry name" value="DUF2406"/>
</dbReference>
<evidence type="ECO:0000313" key="3">
    <source>
        <dbReference type="Proteomes" id="UP000799429"/>
    </source>
</evidence>
<organism evidence="2 3">
    <name type="scientific">Patellaria atrata CBS 101060</name>
    <dbReference type="NCBI Taxonomy" id="1346257"/>
    <lineage>
        <taxon>Eukaryota</taxon>
        <taxon>Fungi</taxon>
        <taxon>Dikarya</taxon>
        <taxon>Ascomycota</taxon>
        <taxon>Pezizomycotina</taxon>
        <taxon>Dothideomycetes</taxon>
        <taxon>Dothideomycetes incertae sedis</taxon>
        <taxon>Patellariales</taxon>
        <taxon>Patellariaceae</taxon>
        <taxon>Patellaria</taxon>
    </lineage>
</organism>
<feature type="compositionally biased region" description="Basic and acidic residues" evidence="1">
    <location>
        <begin position="17"/>
        <end position="36"/>
    </location>
</feature>
<dbReference type="Proteomes" id="UP000799429">
    <property type="component" value="Unassembled WGS sequence"/>
</dbReference>
<dbReference type="AlphaFoldDB" id="A0A9P4S5I8"/>
<feature type="region of interest" description="Disordered" evidence="1">
    <location>
        <begin position="74"/>
        <end position="104"/>
    </location>
</feature>
<evidence type="ECO:0008006" key="4">
    <source>
        <dbReference type="Google" id="ProtNLM"/>
    </source>
</evidence>
<proteinExistence type="predicted"/>
<dbReference type="OrthoDB" id="5330253at2759"/>
<feature type="compositionally biased region" description="Polar residues" evidence="1">
    <location>
        <begin position="240"/>
        <end position="254"/>
    </location>
</feature>